<keyword evidence="3 4" id="KW-0443">Lipid metabolism</keyword>
<feature type="active site" description="Proton acceptor" evidence="4">
    <location>
        <position position="208"/>
    </location>
</feature>
<dbReference type="Pfam" id="PF01734">
    <property type="entry name" value="Patatin"/>
    <property type="match status" value="1"/>
</dbReference>
<dbReference type="RefSeq" id="WP_221024738.1">
    <property type="nucleotide sequence ID" value="NZ_JAIEZQ010000002.1"/>
</dbReference>
<evidence type="ECO:0000256" key="4">
    <source>
        <dbReference type="PROSITE-ProRule" id="PRU01161"/>
    </source>
</evidence>
<dbReference type="EMBL" id="JAIEZQ010000002">
    <property type="protein sequence ID" value="MBY9074923.1"/>
    <property type="molecule type" value="Genomic_DNA"/>
</dbReference>
<evidence type="ECO:0000313" key="7">
    <source>
        <dbReference type="Proteomes" id="UP000754710"/>
    </source>
</evidence>
<dbReference type="PANTHER" id="PTHR14226">
    <property type="entry name" value="NEUROPATHY TARGET ESTERASE/SWISS CHEESE D.MELANOGASTER"/>
    <property type="match status" value="1"/>
</dbReference>
<comment type="caution">
    <text evidence="4">Lacks conserved residue(s) required for the propagation of feature annotation.</text>
</comment>
<evidence type="ECO:0000256" key="2">
    <source>
        <dbReference type="ARBA" id="ARBA00022963"/>
    </source>
</evidence>
<feature type="short sequence motif" description="GXSXG" evidence="4">
    <location>
        <begin position="42"/>
        <end position="46"/>
    </location>
</feature>
<keyword evidence="2 4" id="KW-0442">Lipid degradation</keyword>
<evidence type="ECO:0000313" key="6">
    <source>
        <dbReference type="EMBL" id="MBY9074923.1"/>
    </source>
</evidence>
<accession>A0ABS7RIP7</accession>
<dbReference type="SUPFAM" id="SSF52151">
    <property type="entry name" value="FabD/lysophospholipase-like"/>
    <property type="match status" value="1"/>
</dbReference>
<evidence type="ECO:0000256" key="1">
    <source>
        <dbReference type="ARBA" id="ARBA00022801"/>
    </source>
</evidence>
<dbReference type="InterPro" id="IPR002641">
    <property type="entry name" value="PNPLA_dom"/>
</dbReference>
<feature type="active site" description="Nucleophile" evidence="4">
    <location>
        <position position="44"/>
    </location>
</feature>
<dbReference type="InterPro" id="IPR016035">
    <property type="entry name" value="Acyl_Trfase/lysoPLipase"/>
</dbReference>
<dbReference type="Proteomes" id="UP000754710">
    <property type="component" value="Unassembled WGS sequence"/>
</dbReference>
<keyword evidence="1 4" id="KW-0378">Hydrolase</keyword>
<feature type="domain" description="PNPLA" evidence="5">
    <location>
        <begin position="7"/>
        <end position="221"/>
    </location>
</feature>
<protein>
    <submittedName>
        <fullName evidence="6">Patatin-like phospholipase family protein</fullName>
    </submittedName>
</protein>
<reference evidence="6 7" key="1">
    <citation type="submission" date="2021-08" db="EMBL/GenBank/DDBJ databases">
        <title>Nocardioides bacterium WL0053 sp. nov., isolated from the sediment.</title>
        <authorList>
            <person name="Wang L."/>
            <person name="Zhang D."/>
            <person name="Zhang A."/>
        </authorList>
    </citation>
    <scope>NUCLEOTIDE SEQUENCE [LARGE SCALE GENOMIC DNA]</scope>
    <source>
        <strain evidence="6 7">WL0053</strain>
    </source>
</reference>
<gene>
    <name evidence="6" type="ORF">K1X13_08850</name>
</gene>
<organism evidence="6 7">
    <name type="scientific">Nocardioides jiangsuensis</name>
    <dbReference type="NCBI Taxonomy" id="2866161"/>
    <lineage>
        <taxon>Bacteria</taxon>
        <taxon>Bacillati</taxon>
        <taxon>Actinomycetota</taxon>
        <taxon>Actinomycetes</taxon>
        <taxon>Propionibacteriales</taxon>
        <taxon>Nocardioidaceae</taxon>
        <taxon>Nocardioides</taxon>
    </lineage>
</organism>
<name>A0ABS7RIP7_9ACTN</name>
<proteinExistence type="predicted"/>
<evidence type="ECO:0000256" key="3">
    <source>
        <dbReference type="ARBA" id="ARBA00023098"/>
    </source>
</evidence>
<sequence>MARVGLVLGAGGVVGQAYHAGVLAALEHDVGWDPRGVDVVVGTSAGSITGTLLRSGVPASELAAWAVRAPLAAEGHLLAEWFGEESPVFEPFRLWDVVRRPPALPGRHMVQRALVRPWHFRPMTAALALLAPGRSDITEQLTALREVEGRDWPEQDLWICAVRRRDGRRVVFGREGTPQVPLHLAVASSCAVPGYFAPVHIGHDSYVDGGAHSPTNAATLRGRELDLVVVVSPMSGPSGLPRDPYGTSRWHAGRLARREVRALRAEGTTVVALRPGEVAQRAMGNDFMSGERVEEIVQAAFFEAGAYAAQPEVRELLAPLRD</sequence>
<keyword evidence="7" id="KW-1185">Reference proteome</keyword>
<dbReference type="Gene3D" id="3.40.1090.10">
    <property type="entry name" value="Cytosolic phospholipase A2 catalytic domain"/>
    <property type="match status" value="2"/>
</dbReference>
<evidence type="ECO:0000259" key="5">
    <source>
        <dbReference type="PROSITE" id="PS51635"/>
    </source>
</evidence>
<comment type="caution">
    <text evidence="6">The sequence shown here is derived from an EMBL/GenBank/DDBJ whole genome shotgun (WGS) entry which is preliminary data.</text>
</comment>
<dbReference type="PANTHER" id="PTHR14226:SF57">
    <property type="entry name" value="BLR7027 PROTEIN"/>
    <property type="match status" value="1"/>
</dbReference>
<dbReference type="InterPro" id="IPR050301">
    <property type="entry name" value="NTE"/>
</dbReference>
<dbReference type="PROSITE" id="PS51635">
    <property type="entry name" value="PNPLA"/>
    <property type="match status" value="1"/>
</dbReference>
<feature type="short sequence motif" description="DGA/G" evidence="4">
    <location>
        <begin position="208"/>
        <end position="210"/>
    </location>
</feature>